<feature type="compositionally biased region" description="Low complexity" evidence="1">
    <location>
        <begin position="393"/>
        <end position="403"/>
    </location>
</feature>
<dbReference type="Pfam" id="PF05990">
    <property type="entry name" value="DUF900"/>
    <property type="match status" value="1"/>
</dbReference>
<name>A0A369T798_9PROT</name>
<dbReference type="SUPFAM" id="SSF53474">
    <property type="entry name" value="alpha/beta-Hydrolases"/>
    <property type="match status" value="1"/>
</dbReference>
<accession>A0A369T798</accession>
<evidence type="ECO:0000313" key="2">
    <source>
        <dbReference type="EMBL" id="RDD60235.1"/>
    </source>
</evidence>
<dbReference type="RefSeq" id="WP_114583839.1">
    <property type="nucleotide sequence ID" value="NZ_QPMH01000034.1"/>
</dbReference>
<evidence type="ECO:0000256" key="1">
    <source>
        <dbReference type="SAM" id="MobiDB-lite"/>
    </source>
</evidence>
<sequence length="403" mass="45164">MVEVYFATNRNEREGFGNGFGNRFHHDGPHFYRVGWAEVEFTDLKKTRGGKDWDTLKSDWSAFHVDYWLYPETRPEPETVGPRELPEMHRKISENELPGSRRMFGDIQASVAQAKGDVLVYLHGFANSFTGSLARAAQLKLLYRKHPVAEAPDGPPKLGDEGREPVVFAFSWPSDGKVQPPWKYASDREDAAFSGVAMARALMRLVDFLKANEERCDFRINLVAHSMGNWALRHALLGFRALQDGRQLPRLFENVFLMAADEDEDALECSDKLGLLLEVGKFIHVYHHAGDDVLAISDTTKGNVDRLGSNGPRNMSLAPGRVVAVDCGLVGEIPISTLVDGDHQYYRLRPEVLDDVRHVLAGIKPDRIAMREVVQPGRSYRIKPAAAPRRRSGAPAPQRRGGR</sequence>
<organism evidence="2 3">
    <name type="scientific">Ferruginivarius sediminum</name>
    <dbReference type="NCBI Taxonomy" id="2661937"/>
    <lineage>
        <taxon>Bacteria</taxon>
        <taxon>Pseudomonadati</taxon>
        <taxon>Pseudomonadota</taxon>
        <taxon>Alphaproteobacteria</taxon>
        <taxon>Rhodospirillales</taxon>
        <taxon>Rhodospirillaceae</taxon>
        <taxon>Ferruginivarius</taxon>
    </lineage>
</organism>
<dbReference type="Proteomes" id="UP000253941">
    <property type="component" value="Unassembled WGS sequence"/>
</dbReference>
<dbReference type="AlphaFoldDB" id="A0A369T798"/>
<proteinExistence type="predicted"/>
<keyword evidence="3" id="KW-1185">Reference proteome</keyword>
<dbReference type="EMBL" id="QPMH01000034">
    <property type="protein sequence ID" value="RDD60235.1"/>
    <property type="molecule type" value="Genomic_DNA"/>
</dbReference>
<gene>
    <name evidence="2" type="ORF">DRB17_19170</name>
</gene>
<comment type="caution">
    <text evidence="2">The sequence shown here is derived from an EMBL/GenBank/DDBJ whole genome shotgun (WGS) entry which is preliminary data.</text>
</comment>
<reference evidence="2 3" key="1">
    <citation type="submission" date="2018-07" db="EMBL/GenBank/DDBJ databases">
        <title>Venubactetium sediminum gen. nov., sp. nov., isolated from a marine solar saltern.</title>
        <authorList>
            <person name="Wang S."/>
        </authorList>
    </citation>
    <scope>NUCLEOTIDE SEQUENCE [LARGE SCALE GENOMIC DNA]</scope>
    <source>
        <strain evidence="2 3">WD2A32</strain>
    </source>
</reference>
<keyword evidence="2" id="KW-0378">Hydrolase</keyword>
<evidence type="ECO:0000313" key="3">
    <source>
        <dbReference type="Proteomes" id="UP000253941"/>
    </source>
</evidence>
<dbReference type="InterPro" id="IPR010297">
    <property type="entry name" value="DUF900_hydrolase"/>
</dbReference>
<dbReference type="GO" id="GO:0016787">
    <property type="term" value="F:hydrolase activity"/>
    <property type="evidence" value="ECO:0007669"/>
    <property type="project" value="UniProtKB-KW"/>
</dbReference>
<feature type="region of interest" description="Disordered" evidence="1">
    <location>
        <begin position="383"/>
        <end position="403"/>
    </location>
</feature>
<protein>
    <submittedName>
        <fullName evidence="2">Alpha/beta hydrolase</fullName>
    </submittedName>
</protein>
<dbReference type="InterPro" id="IPR029058">
    <property type="entry name" value="AB_hydrolase_fold"/>
</dbReference>